<dbReference type="EMBL" id="JAMTCD010000001">
    <property type="protein sequence ID" value="MCT7940364.1"/>
    <property type="molecule type" value="Genomic_DNA"/>
</dbReference>
<dbReference type="SUPFAM" id="SSF47473">
    <property type="entry name" value="EF-hand"/>
    <property type="match status" value="1"/>
</dbReference>
<feature type="compositionally biased region" description="Basic and acidic residues" evidence="5">
    <location>
        <begin position="25"/>
        <end position="34"/>
    </location>
</feature>
<comment type="subcellular location">
    <subcellularLocation>
        <location evidence="1">Secreted</location>
    </subcellularLocation>
</comment>
<organism evidence="8 9">
    <name type="scientific">Shewanella holmiensis</name>
    <dbReference type="NCBI Taxonomy" id="2952222"/>
    <lineage>
        <taxon>Bacteria</taxon>
        <taxon>Pseudomonadati</taxon>
        <taxon>Pseudomonadota</taxon>
        <taxon>Gammaproteobacteria</taxon>
        <taxon>Alteromonadales</taxon>
        <taxon>Shewanellaceae</taxon>
        <taxon>Shewanella</taxon>
    </lineage>
</organism>
<keyword evidence="2" id="KW-0964">Secreted</keyword>
<dbReference type="AlphaFoldDB" id="A0A9X2WJP7"/>
<feature type="domain" description="EF-hand" evidence="7">
    <location>
        <begin position="58"/>
        <end position="93"/>
    </location>
</feature>
<dbReference type="Proteomes" id="UP001155546">
    <property type="component" value="Unassembled WGS sequence"/>
</dbReference>
<dbReference type="InterPro" id="IPR011992">
    <property type="entry name" value="EF-hand-dom_pair"/>
</dbReference>
<dbReference type="InterPro" id="IPR019577">
    <property type="entry name" value="SPARC/Testican_Ca-bd-dom"/>
</dbReference>
<keyword evidence="6" id="KW-0732">Signal</keyword>
<evidence type="ECO:0000256" key="3">
    <source>
        <dbReference type="ARBA" id="ARBA00023157"/>
    </source>
</evidence>
<dbReference type="Pfam" id="PF10591">
    <property type="entry name" value="SPARC_Ca_bdg"/>
    <property type="match status" value="1"/>
</dbReference>
<feature type="region of interest" description="Disordered" evidence="5">
    <location>
        <begin position="20"/>
        <end position="43"/>
    </location>
</feature>
<evidence type="ECO:0000256" key="4">
    <source>
        <dbReference type="ARBA" id="ARBA00023180"/>
    </source>
</evidence>
<evidence type="ECO:0000313" key="9">
    <source>
        <dbReference type="Proteomes" id="UP001155546"/>
    </source>
</evidence>
<dbReference type="Gene3D" id="1.10.238.10">
    <property type="entry name" value="EF-hand"/>
    <property type="match status" value="1"/>
</dbReference>
<keyword evidence="9" id="KW-1185">Reference proteome</keyword>
<gene>
    <name evidence="8" type="ORF">NE535_00920</name>
</gene>
<name>A0A9X2WJP7_9GAMM</name>
<keyword evidence="4" id="KW-0325">Glycoprotein</keyword>
<reference evidence="8" key="1">
    <citation type="journal article" date="2023" name="Int. J. Syst. Evol. Microbiol.">
        <title>&lt;i&gt;Shewanella septentrionalis&lt;/i&gt; sp. nov. and &lt;i&gt;Shewanella holmiensis&lt;/i&gt; sp. nov., isolated from Baltic Sea water and sediments.</title>
        <authorList>
            <person name="Martin-Rodriguez A.J."/>
            <person name="Thorell K."/>
            <person name="Joffre E."/>
            <person name="Jensie-Markopoulos S."/>
            <person name="Moore E.R.B."/>
            <person name="Sjoling A."/>
        </authorList>
    </citation>
    <scope>NUCLEOTIDE SEQUENCE</scope>
    <source>
        <strain evidence="8">SP1S2-7</strain>
    </source>
</reference>
<evidence type="ECO:0000259" key="7">
    <source>
        <dbReference type="PROSITE" id="PS50222"/>
    </source>
</evidence>
<dbReference type="RefSeq" id="WP_261296816.1">
    <property type="nucleotide sequence ID" value="NZ_JAMTCD010000001.1"/>
</dbReference>
<feature type="chain" id="PRO_5040870944" evidence="6">
    <location>
        <begin position="22"/>
        <end position="94"/>
    </location>
</feature>
<dbReference type="PROSITE" id="PS50222">
    <property type="entry name" value="EF_HAND_2"/>
    <property type="match status" value="1"/>
</dbReference>
<sequence>MQKYIVVTSLLLSMLAGQALAQNKDSQDERKPPRPEFSSIDSNNDGIVELSEFAALPHPHDDYETIFNHIDANADGVISEQEFNDHKPPRKNKR</sequence>
<proteinExistence type="predicted"/>
<evidence type="ECO:0000256" key="6">
    <source>
        <dbReference type="SAM" id="SignalP"/>
    </source>
</evidence>
<protein>
    <submittedName>
        <fullName evidence="8">EF-hand domain-containing protein</fullName>
    </submittedName>
</protein>
<evidence type="ECO:0000256" key="1">
    <source>
        <dbReference type="ARBA" id="ARBA00004613"/>
    </source>
</evidence>
<dbReference type="InterPro" id="IPR018247">
    <property type="entry name" value="EF_Hand_1_Ca_BS"/>
</dbReference>
<dbReference type="PROSITE" id="PS00018">
    <property type="entry name" value="EF_HAND_1"/>
    <property type="match status" value="1"/>
</dbReference>
<dbReference type="InterPro" id="IPR002048">
    <property type="entry name" value="EF_hand_dom"/>
</dbReference>
<evidence type="ECO:0000256" key="5">
    <source>
        <dbReference type="SAM" id="MobiDB-lite"/>
    </source>
</evidence>
<comment type="caution">
    <text evidence="8">The sequence shown here is derived from an EMBL/GenBank/DDBJ whole genome shotgun (WGS) entry which is preliminary data.</text>
</comment>
<feature type="signal peptide" evidence="6">
    <location>
        <begin position="1"/>
        <end position="21"/>
    </location>
</feature>
<evidence type="ECO:0000256" key="2">
    <source>
        <dbReference type="ARBA" id="ARBA00022525"/>
    </source>
</evidence>
<dbReference type="GO" id="GO:0005509">
    <property type="term" value="F:calcium ion binding"/>
    <property type="evidence" value="ECO:0007669"/>
    <property type="project" value="InterPro"/>
</dbReference>
<accession>A0A9X2WJP7</accession>
<evidence type="ECO:0000313" key="8">
    <source>
        <dbReference type="EMBL" id="MCT7940364.1"/>
    </source>
</evidence>
<dbReference type="GO" id="GO:0005576">
    <property type="term" value="C:extracellular region"/>
    <property type="evidence" value="ECO:0007669"/>
    <property type="project" value="UniProtKB-SubCell"/>
</dbReference>
<keyword evidence="3" id="KW-1015">Disulfide bond</keyword>